<dbReference type="Pfam" id="PF01875">
    <property type="entry name" value="Memo"/>
    <property type="match status" value="1"/>
</dbReference>
<reference evidence="4" key="1">
    <citation type="journal article" date="2014" name="Int. J. Syst. Evol. Microbiol.">
        <title>Complete genome sequence of Corynebacterium casei LMG S-19264T (=DSM 44701T), isolated from a smear-ripened cheese.</title>
        <authorList>
            <consortium name="US DOE Joint Genome Institute (JGI-PGF)"/>
            <person name="Walter F."/>
            <person name="Albersmeier A."/>
            <person name="Kalinowski J."/>
            <person name="Ruckert C."/>
        </authorList>
    </citation>
    <scope>NUCLEOTIDE SEQUENCE</scope>
    <source>
        <strain evidence="4">JCM 11219</strain>
    </source>
</reference>
<reference evidence="6" key="3">
    <citation type="submission" date="2022-09" db="EMBL/GenBank/DDBJ databases">
        <title>Complete genome sequence of Vulcanisaeta souniana.</title>
        <authorList>
            <person name="Kato S."/>
            <person name="Itoh T."/>
            <person name="Ohkuma M."/>
        </authorList>
    </citation>
    <scope>NUCLEOTIDE SEQUENCE [LARGE SCALE GENOMIC DNA]</scope>
    <source>
        <strain evidence="6">JCM 11219</strain>
    </source>
</reference>
<proteinExistence type="inferred from homology"/>
<gene>
    <name evidence="4" type="ORF">GCM10007112_08980</name>
    <name evidence="3" type="ORF">Vsou_13810</name>
</gene>
<sequence length="286" mass="31641">MARVRKPAVAGAFYEADRDRLVKQIEWAISHQLGPGQLTKQPRDGYKAVPIVIVPHAGYVYSGPIAAMSFAEIYRFHNPRTFILIGPNHYGIGASVAIYPEGAWETPLGALEVDSEVAKDLMSKVKYLEPDVYAFTQEHSLEVQLPFIQYIFGNNVKIVPIIIWRQTKEVARDLGNAIADIISSHEPGSIVYVASSDWNHYEPHEITTEKDMRAIDPVLRLDDDSFLDVIERYDVSACGYGAIATAIVAAKKLGVKNVVLLRHATSGDTSGYTLETVGYASIAFFL</sequence>
<evidence type="ECO:0000313" key="5">
    <source>
        <dbReference type="Proteomes" id="UP000657075"/>
    </source>
</evidence>
<dbReference type="PANTHER" id="PTHR11060">
    <property type="entry name" value="PROTEIN MEMO1"/>
    <property type="match status" value="1"/>
</dbReference>
<dbReference type="AlphaFoldDB" id="A0A830E5U6"/>
<dbReference type="CDD" id="cd07361">
    <property type="entry name" value="MEMO_like"/>
    <property type="match status" value="1"/>
</dbReference>
<dbReference type="InterPro" id="IPR002737">
    <property type="entry name" value="MEMO1_fam"/>
</dbReference>
<dbReference type="EMBL" id="BMNM01000003">
    <property type="protein sequence ID" value="GGI74441.1"/>
    <property type="molecule type" value="Genomic_DNA"/>
</dbReference>
<dbReference type="Proteomes" id="UP000657075">
    <property type="component" value="Unassembled WGS sequence"/>
</dbReference>
<accession>A0A830E5U6</accession>
<comment type="similarity">
    <text evidence="1 2">Belongs to the MEMO1 family.</text>
</comment>
<evidence type="ECO:0000256" key="2">
    <source>
        <dbReference type="HAMAP-Rule" id="MF_00055"/>
    </source>
</evidence>
<organism evidence="4 5">
    <name type="scientific">Vulcanisaeta souniana JCM 11219</name>
    <dbReference type="NCBI Taxonomy" id="1293586"/>
    <lineage>
        <taxon>Archaea</taxon>
        <taxon>Thermoproteota</taxon>
        <taxon>Thermoprotei</taxon>
        <taxon>Thermoproteales</taxon>
        <taxon>Thermoproteaceae</taxon>
        <taxon>Vulcanisaeta</taxon>
    </lineage>
</organism>
<dbReference type="Proteomes" id="UP001060771">
    <property type="component" value="Chromosome"/>
</dbReference>
<evidence type="ECO:0000313" key="3">
    <source>
        <dbReference type="EMBL" id="BDR92288.1"/>
    </source>
</evidence>
<keyword evidence="6" id="KW-1185">Reference proteome</keyword>
<reference evidence="3" key="4">
    <citation type="journal article" date="2023" name="Microbiol. Resour. Announc.">
        <title>Complete Genome Sequence of Vulcanisaeta souniana Strain IC-059, a Hyperthermophilic Archaeon Isolated from Hot Spring Water in Japan.</title>
        <authorList>
            <person name="Kato S."/>
            <person name="Itoh T."/>
            <person name="Wu L."/>
            <person name="Ma J."/>
            <person name="Ohkuma M."/>
        </authorList>
    </citation>
    <scope>NUCLEOTIDE SEQUENCE</scope>
    <source>
        <strain evidence="3">JCM 11219</strain>
    </source>
</reference>
<dbReference type="PANTHER" id="PTHR11060:SF0">
    <property type="entry name" value="PROTEIN MEMO1"/>
    <property type="match status" value="1"/>
</dbReference>
<dbReference type="NCBIfam" id="TIGR04336">
    <property type="entry name" value="AmmeMemoSam_B"/>
    <property type="match status" value="1"/>
</dbReference>
<reference evidence="4" key="2">
    <citation type="submission" date="2020-09" db="EMBL/GenBank/DDBJ databases">
        <authorList>
            <person name="Sun Q."/>
            <person name="Ohkuma M."/>
        </authorList>
    </citation>
    <scope>NUCLEOTIDE SEQUENCE</scope>
    <source>
        <strain evidence="4">JCM 11219</strain>
    </source>
</reference>
<evidence type="ECO:0000313" key="4">
    <source>
        <dbReference type="EMBL" id="GGI74441.1"/>
    </source>
</evidence>
<dbReference type="RefSeq" id="WP_188602873.1">
    <property type="nucleotide sequence ID" value="NZ_AP026830.1"/>
</dbReference>
<evidence type="ECO:0000256" key="1">
    <source>
        <dbReference type="ARBA" id="ARBA00006315"/>
    </source>
</evidence>
<protein>
    <recommendedName>
        <fullName evidence="2">MEMO1 family protein GCM10007112_08980</fullName>
    </recommendedName>
</protein>
<evidence type="ECO:0000313" key="6">
    <source>
        <dbReference type="Proteomes" id="UP001060771"/>
    </source>
</evidence>
<dbReference type="HAMAP" id="MF_00055">
    <property type="entry name" value="MEMO1"/>
    <property type="match status" value="1"/>
</dbReference>
<name>A0A830E5U6_9CREN</name>
<dbReference type="EMBL" id="AP026830">
    <property type="protein sequence ID" value="BDR92288.1"/>
    <property type="molecule type" value="Genomic_DNA"/>
</dbReference>
<dbReference type="OrthoDB" id="372162at2157"/>
<dbReference type="Gene3D" id="3.40.830.10">
    <property type="entry name" value="LigB-like"/>
    <property type="match status" value="1"/>
</dbReference>
<dbReference type="GeneID" id="76206928"/>